<dbReference type="Pfam" id="PF00989">
    <property type="entry name" value="PAS"/>
    <property type="match status" value="1"/>
</dbReference>
<dbReference type="EC" id="2.7.13.3" evidence="2"/>
<dbReference type="PROSITE" id="PS50112">
    <property type="entry name" value="PAS"/>
    <property type="match status" value="1"/>
</dbReference>
<dbReference type="SMART" id="SM00086">
    <property type="entry name" value="PAC"/>
    <property type="match status" value="1"/>
</dbReference>
<dbReference type="InterPro" id="IPR004358">
    <property type="entry name" value="Sig_transdc_His_kin-like_C"/>
</dbReference>
<evidence type="ECO:0000256" key="5">
    <source>
        <dbReference type="ARBA" id="ARBA00022741"/>
    </source>
</evidence>
<dbReference type="Gene3D" id="3.30.450.20">
    <property type="entry name" value="PAS domain"/>
    <property type="match status" value="1"/>
</dbReference>
<dbReference type="SUPFAM" id="SSF47384">
    <property type="entry name" value="Homodimeric domain of signal transducing histidine kinase"/>
    <property type="match status" value="1"/>
</dbReference>
<feature type="transmembrane region" description="Helical" evidence="9">
    <location>
        <begin position="24"/>
        <end position="46"/>
    </location>
</feature>
<dbReference type="GO" id="GO:0005524">
    <property type="term" value="F:ATP binding"/>
    <property type="evidence" value="ECO:0007669"/>
    <property type="project" value="UniProtKB-KW"/>
</dbReference>
<keyword evidence="4" id="KW-0808">Transferase</keyword>
<keyword evidence="6" id="KW-0418">Kinase</keyword>
<evidence type="ECO:0000256" key="9">
    <source>
        <dbReference type="SAM" id="Phobius"/>
    </source>
</evidence>
<evidence type="ECO:0000256" key="2">
    <source>
        <dbReference type="ARBA" id="ARBA00012438"/>
    </source>
</evidence>
<dbReference type="AlphaFoldDB" id="A0A6B2QTZ8"/>
<dbReference type="InterPro" id="IPR036097">
    <property type="entry name" value="HisK_dim/P_sf"/>
</dbReference>
<proteinExistence type="predicted"/>
<dbReference type="SUPFAM" id="SSF55874">
    <property type="entry name" value="ATPase domain of HSP90 chaperone/DNA topoisomerase II/histidine kinase"/>
    <property type="match status" value="1"/>
</dbReference>
<evidence type="ECO:0000259" key="11">
    <source>
        <dbReference type="PROSITE" id="PS50112"/>
    </source>
</evidence>
<keyword evidence="7" id="KW-0067">ATP-binding</keyword>
<dbReference type="Pfam" id="PF00512">
    <property type="entry name" value="HisKA"/>
    <property type="match status" value="1"/>
</dbReference>
<feature type="transmembrane region" description="Helical" evidence="9">
    <location>
        <begin position="66"/>
        <end position="87"/>
    </location>
</feature>
<feature type="domain" description="Histidine kinase" evidence="10">
    <location>
        <begin position="358"/>
        <end position="569"/>
    </location>
</feature>
<organism evidence="13">
    <name type="scientific">Sheuella amnicola</name>
    <dbReference type="NCBI Taxonomy" id="2707330"/>
    <lineage>
        <taxon>Bacteria</taxon>
        <taxon>Pseudomonadati</taxon>
        <taxon>Pseudomonadota</taxon>
        <taxon>Betaproteobacteria</taxon>
        <taxon>Burkholderiales</taxon>
        <taxon>Alcaligenaceae</taxon>
        <taxon>Sheuella</taxon>
    </lineage>
</organism>
<dbReference type="CDD" id="cd00130">
    <property type="entry name" value="PAS"/>
    <property type="match status" value="1"/>
</dbReference>
<dbReference type="InterPro" id="IPR003594">
    <property type="entry name" value="HATPase_dom"/>
</dbReference>
<keyword evidence="3" id="KW-0597">Phosphoprotein</keyword>
<keyword evidence="9" id="KW-0812">Transmembrane</keyword>
<dbReference type="InterPro" id="IPR035965">
    <property type="entry name" value="PAS-like_dom_sf"/>
</dbReference>
<dbReference type="PROSITE" id="PS50109">
    <property type="entry name" value="HIS_KIN"/>
    <property type="match status" value="1"/>
</dbReference>
<dbReference type="NCBIfam" id="TIGR00229">
    <property type="entry name" value="sensory_box"/>
    <property type="match status" value="1"/>
</dbReference>
<dbReference type="RefSeq" id="WP_163651114.1">
    <property type="nucleotide sequence ID" value="NZ_JAAGRN010000001.1"/>
</dbReference>
<keyword evidence="9" id="KW-1133">Transmembrane helix</keyword>
<evidence type="ECO:0000256" key="1">
    <source>
        <dbReference type="ARBA" id="ARBA00000085"/>
    </source>
</evidence>
<evidence type="ECO:0000256" key="4">
    <source>
        <dbReference type="ARBA" id="ARBA00022679"/>
    </source>
</evidence>
<evidence type="ECO:0000256" key="3">
    <source>
        <dbReference type="ARBA" id="ARBA00022553"/>
    </source>
</evidence>
<evidence type="ECO:0000259" key="10">
    <source>
        <dbReference type="PROSITE" id="PS50109"/>
    </source>
</evidence>
<dbReference type="Gene3D" id="1.10.287.130">
    <property type="match status" value="1"/>
</dbReference>
<dbReference type="InterPro" id="IPR000014">
    <property type="entry name" value="PAS"/>
</dbReference>
<dbReference type="PROSITE" id="PS50113">
    <property type="entry name" value="PAC"/>
    <property type="match status" value="1"/>
</dbReference>
<dbReference type="InterPro" id="IPR003661">
    <property type="entry name" value="HisK_dim/P_dom"/>
</dbReference>
<dbReference type="SUPFAM" id="SSF55785">
    <property type="entry name" value="PYP-like sensor domain (PAS domain)"/>
    <property type="match status" value="2"/>
</dbReference>
<dbReference type="InterPro" id="IPR013767">
    <property type="entry name" value="PAS_fold"/>
</dbReference>
<evidence type="ECO:0000256" key="7">
    <source>
        <dbReference type="ARBA" id="ARBA00022840"/>
    </source>
</evidence>
<dbReference type="InterPro" id="IPR005467">
    <property type="entry name" value="His_kinase_dom"/>
</dbReference>
<comment type="caution">
    <text evidence="13">The sequence shown here is derived from an EMBL/GenBank/DDBJ whole genome shotgun (WGS) entry which is preliminary data.</text>
</comment>
<evidence type="ECO:0000256" key="8">
    <source>
        <dbReference type="ARBA" id="ARBA00023012"/>
    </source>
</evidence>
<dbReference type="EMBL" id="JAAGRN010000001">
    <property type="protein sequence ID" value="NDY81790.1"/>
    <property type="molecule type" value="Genomic_DNA"/>
</dbReference>
<dbReference type="PRINTS" id="PR00344">
    <property type="entry name" value="BCTRLSENSOR"/>
</dbReference>
<evidence type="ECO:0000256" key="6">
    <source>
        <dbReference type="ARBA" id="ARBA00022777"/>
    </source>
</evidence>
<name>A0A6B2QTZ8_9BURK</name>
<dbReference type="SMART" id="SM00387">
    <property type="entry name" value="HATPase_c"/>
    <property type="match status" value="1"/>
</dbReference>
<dbReference type="SMART" id="SM00091">
    <property type="entry name" value="PAS"/>
    <property type="match status" value="2"/>
</dbReference>
<dbReference type="Gene3D" id="3.30.565.10">
    <property type="entry name" value="Histidine kinase-like ATPase, C-terminal domain"/>
    <property type="match status" value="1"/>
</dbReference>
<comment type="catalytic activity">
    <reaction evidence="1">
        <text>ATP + protein L-histidine = ADP + protein N-phospho-L-histidine.</text>
        <dbReference type="EC" id="2.7.13.3"/>
    </reaction>
</comment>
<dbReference type="InterPro" id="IPR000700">
    <property type="entry name" value="PAS-assoc_C"/>
</dbReference>
<dbReference type="SMART" id="SM00388">
    <property type="entry name" value="HisKA"/>
    <property type="match status" value="1"/>
</dbReference>
<reference evidence="13" key="1">
    <citation type="submission" date="2020-02" db="EMBL/GenBank/DDBJ databases">
        <authorList>
            <person name="Chen W.-M."/>
        </authorList>
    </citation>
    <scope>NUCLEOTIDE SEQUENCE</scope>
    <source>
        <strain evidence="13">NBD-18</strain>
    </source>
</reference>
<dbReference type="CDD" id="cd00082">
    <property type="entry name" value="HisKA"/>
    <property type="match status" value="1"/>
</dbReference>
<keyword evidence="8" id="KW-0902">Two-component regulatory system</keyword>
<dbReference type="GO" id="GO:0000155">
    <property type="term" value="F:phosphorelay sensor kinase activity"/>
    <property type="evidence" value="ECO:0007669"/>
    <property type="project" value="InterPro"/>
</dbReference>
<dbReference type="InterPro" id="IPR001610">
    <property type="entry name" value="PAC"/>
</dbReference>
<gene>
    <name evidence="13" type="ORF">G3I67_00960</name>
</gene>
<dbReference type="PANTHER" id="PTHR43065:SF10">
    <property type="entry name" value="PEROXIDE STRESS-ACTIVATED HISTIDINE KINASE MAK3"/>
    <property type="match status" value="1"/>
</dbReference>
<evidence type="ECO:0000259" key="12">
    <source>
        <dbReference type="PROSITE" id="PS50113"/>
    </source>
</evidence>
<protein>
    <recommendedName>
        <fullName evidence="2">histidine kinase</fullName>
        <ecNumber evidence="2">2.7.13.3</ecNumber>
    </recommendedName>
</protein>
<dbReference type="Pfam" id="PF02518">
    <property type="entry name" value="HATPase_c"/>
    <property type="match status" value="1"/>
</dbReference>
<dbReference type="PANTHER" id="PTHR43065">
    <property type="entry name" value="SENSOR HISTIDINE KINASE"/>
    <property type="match status" value="1"/>
</dbReference>
<sequence length="581" mass="65719">MSHPPKSVIATTFHDHARLRRRRWYWLTPVLVLVLYGCVMGVFFWLQRLHDGSVMFVTIDQETRQHRLIGVVIALSIVIVIALLILWRYTRYRSEAEAALIAETGFRRAMENSMSTGMRVLDLEGRIAYVNPAFCRMIGWNEADLIGRMPPFPYWVPGRHEAQYKSLENVLSGKTPSSGLEIEAQRRDGSRFNARMYVSPLLDPNGTQIGWMTSMTDITEPKRIREALTAAHERFMTVLEGLDDAISVTADTNDGLELLFANRTYRRFFGALTNGHDELLAGRRGRYTDESVEIFSASVQRWFEVQHRMLAWTDGRRVRLQVARDITERRTHEEASRIQQEKIQITSRLTTMGEMASSLAHELNQPLTAITNYSMGAVAMVKAGHTDVNKLLPALEKAAAQAQRAGKIISRIRDFVKRSEPRRLPIRIETVIENAISLAEIHARKRQIEIICTIPDDLPDVLADPILIEQVLLNLLKNGLEAMDTSSVGKLDLHVSKHGDQIEVSVTDHGHGLTDPERLFEPFFSTKSEGLGMGLNICRTIIESHHGRLWASNNPEGGTIFRFTLPCAGPQPAQQNNQSEE</sequence>
<feature type="domain" description="PAS" evidence="11">
    <location>
        <begin position="102"/>
        <end position="174"/>
    </location>
</feature>
<accession>A0A6B2QTZ8</accession>
<keyword evidence="9" id="KW-0472">Membrane</keyword>
<dbReference type="Pfam" id="PF13188">
    <property type="entry name" value="PAS_8"/>
    <property type="match status" value="1"/>
</dbReference>
<dbReference type="GO" id="GO:0006355">
    <property type="term" value="P:regulation of DNA-templated transcription"/>
    <property type="evidence" value="ECO:0007669"/>
    <property type="project" value="InterPro"/>
</dbReference>
<keyword evidence="5" id="KW-0547">Nucleotide-binding</keyword>
<evidence type="ECO:0000313" key="13">
    <source>
        <dbReference type="EMBL" id="NDY81790.1"/>
    </source>
</evidence>
<feature type="domain" description="PAC" evidence="12">
    <location>
        <begin position="178"/>
        <end position="230"/>
    </location>
</feature>
<dbReference type="InterPro" id="IPR036890">
    <property type="entry name" value="HATPase_C_sf"/>
</dbReference>